<gene>
    <name evidence="2" type="ORF">GW587_23405</name>
</gene>
<feature type="domain" description="Glyoxalase-like" evidence="1">
    <location>
        <begin position="11"/>
        <end position="183"/>
    </location>
</feature>
<organism evidence="2 3">
    <name type="scientific">Duganella aceris</name>
    <dbReference type="NCBI Taxonomy" id="2703883"/>
    <lineage>
        <taxon>Bacteria</taxon>
        <taxon>Pseudomonadati</taxon>
        <taxon>Pseudomonadota</taxon>
        <taxon>Betaproteobacteria</taxon>
        <taxon>Burkholderiales</taxon>
        <taxon>Oxalobacteraceae</taxon>
        <taxon>Telluria group</taxon>
        <taxon>Duganella</taxon>
    </lineage>
</organism>
<dbReference type="InterPro" id="IPR025870">
    <property type="entry name" value="Glyoxalase-like_dom"/>
</dbReference>
<comment type="caution">
    <text evidence="2">The sequence shown here is derived from an EMBL/GenBank/DDBJ whole genome shotgun (WGS) entry which is preliminary data.</text>
</comment>
<dbReference type="SUPFAM" id="SSF54593">
    <property type="entry name" value="Glyoxalase/Bleomycin resistance protein/Dihydroxybiphenyl dioxygenase"/>
    <property type="match status" value="1"/>
</dbReference>
<evidence type="ECO:0000313" key="2">
    <source>
        <dbReference type="EMBL" id="NGZ87195.1"/>
    </source>
</evidence>
<dbReference type="InterPro" id="IPR029068">
    <property type="entry name" value="Glyas_Bleomycin-R_OHBP_Dase"/>
</dbReference>
<name>A0ABX0FS01_9BURK</name>
<evidence type="ECO:0000313" key="3">
    <source>
        <dbReference type="Proteomes" id="UP000666369"/>
    </source>
</evidence>
<dbReference type="EMBL" id="JAADJT010000011">
    <property type="protein sequence ID" value="NGZ87195.1"/>
    <property type="molecule type" value="Genomic_DNA"/>
</dbReference>
<evidence type="ECO:0000259" key="1">
    <source>
        <dbReference type="Pfam" id="PF13468"/>
    </source>
</evidence>
<dbReference type="RefSeq" id="WP_166107157.1">
    <property type="nucleotide sequence ID" value="NZ_JAADJT010000011.1"/>
</dbReference>
<dbReference type="Gene3D" id="3.10.180.10">
    <property type="entry name" value="2,3-Dihydroxybiphenyl 1,2-Dioxygenase, domain 1"/>
    <property type="match status" value="1"/>
</dbReference>
<dbReference type="Proteomes" id="UP000666369">
    <property type="component" value="Unassembled WGS sequence"/>
</dbReference>
<accession>A0ABX0FS01</accession>
<reference evidence="3" key="1">
    <citation type="submission" date="2023-07" db="EMBL/GenBank/DDBJ databases">
        <title>Duganella aceri sp. nov., isolated from tree sap.</title>
        <authorList>
            <person name="Kim I.S."/>
        </authorList>
    </citation>
    <scope>NUCLEOTIDE SEQUENCE [LARGE SCALE GENOMIC DNA]</scope>
    <source>
        <strain evidence="3">SAP-35</strain>
    </source>
</reference>
<keyword evidence="3" id="KW-1185">Reference proteome</keyword>
<proteinExistence type="predicted"/>
<protein>
    <submittedName>
        <fullName evidence="2">VOC family protein</fullName>
    </submittedName>
</protein>
<dbReference type="Pfam" id="PF13468">
    <property type="entry name" value="Glyoxalase_3"/>
    <property type="match status" value="1"/>
</dbReference>
<sequence length="216" mass="22923">MQLGTGPVTRIDHITVTAPTLEAGAAFVYGALGVAPQTGGEHPRMGTHNLLLRLGDDLFLEVIAANPDAPTPDRPRWFALDRMAPDGPAKLSTWVISTADIHAAAAASTEDLGRIEPMSRGTRNWLITIPADGSVGIDGVAPALIEWDANPHPATGMTDHGLSLTRLEILHPTPSRIAALLASIGLKDERIECRLGDQAQLVAHIQTPQGLRKISL</sequence>